<keyword evidence="2" id="KW-1185">Reference proteome</keyword>
<name>A0A939F7F6_9ACTN</name>
<gene>
    <name evidence="1" type="ORF">J0695_18245</name>
</gene>
<dbReference type="Proteomes" id="UP000664167">
    <property type="component" value="Unassembled WGS sequence"/>
</dbReference>
<keyword evidence="1" id="KW-0378">Hydrolase</keyword>
<protein>
    <submittedName>
        <fullName evidence="1">HAD hydrolase-like protein</fullName>
    </submittedName>
</protein>
<proteinExistence type="predicted"/>
<sequence>MPPEKVVYVGDRADVDAAGADAAGLMGIWLNHAGELAPARGPAVPRIDSLEELASLLA</sequence>
<dbReference type="Gene3D" id="3.40.50.1000">
    <property type="entry name" value="HAD superfamily/HAD-like"/>
    <property type="match status" value="1"/>
</dbReference>
<organism evidence="1 2">
    <name type="scientific">Streptomyces beijiangensis</name>
    <dbReference type="NCBI Taxonomy" id="163361"/>
    <lineage>
        <taxon>Bacteria</taxon>
        <taxon>Bacillati</taxon>
        <taxon>Actinomycetota</taxon>
        <taxon>Actinomycetes</taxon>
        <taxon>Kitasatosporales</taxon>
        <taxon>Streptomycetaceae</taxon>
        <taxon>Streptomyces</taxon>
    </lineage>
</organism>
<dbReference type="Pfam" id="PF13242">
    <property type="entry name" value="Hydrolase_like"/>
    <property type="match status" value="1"/>
</dbReference>
<dbReference type="AlphaFoldDB" id="A0A939F7F6"/>
<reference evidence="1" key="1">
    <citation type="submission" date="2021-03" db="EMBL/GenBank/DDBJ databases">
        <title>Streptomyces poriferae sp. nov., a novel marine sponge-derived Actinobacteria species with anti-MRSA activity.</title>
        <authorList>
            <person name="Sandoval-Powers M."/>
            <person name="Kralova S."/>
            <person name="Nguyen G.-S."/>
            <person name="Fawwal D."/>
            <person name="Degnes K."/>
            <person name="Klinkenberg G."/>
            <person name="Sletta H."/>
            <person name="Wentzel A."/>
            <person name="Liles M.R."/>
        </authorList>
    </citation>
    <scope>NUCLEOTIDE SEQUENCE</scope>
    <source>
        <strain evidence="1">DSM 41794</strain>
    </source>
</reference>
<dbReference type="SUPFAM" id="SSF56784">
    <property type="entry name" value="HAD-like"/>
    <property type="match status" value="1"/>
</dbReference>
<comment type="caution">
    <text evidence="1">The sequence shown here is derived from an EMBL/GenBank/DDBJ whole genome shotgun (WGS) entry which is preliminary data.</text>
</comment>
<dbReference type="EMBL" id="JAFLRJ010000162">
    <property type="protein sequence ID" value="MBO0513730.1"/>
    <property type="molecule type" value="Genomic_DNA"/>
</dbReference>
<accession>A0A939F7F6</accession>
<dbReference type="GO" id="GO:0016787">
    <property type="term" value="F:hydrolase activity"/>
    <property type="evidence" value="ECO:0007669"/>
    <property type="project" value="UniProtKB-KW"/>
</dbReference>
<dbReference type="InterPro" id="IPR023214">
    <property type="entry name" value="HAD_sf"/>
</dbReference>
<evidence type="ECO:0000313" key="2">
    <source>
        <dbReference type="Proteomes" id="UP000664167"/>
    </source>
</evidence>
<evidence type="ECO:0000313" key="1">
    <source>
        <dbReference type="EMBL" id="MBO0513730.1"/>
    </source>
</evidence>
<dbReference type="InterPro" id="IPR036412">
    <property type="entry name" value="HAD-like_sf"/>
</dbReference>